<sequence length="157" mass="17192">MNDSGRMPDILEVRATRGASSTIVLGGVLLLVSIFLVIALDDLYGLAGLGGLGTSAAVMIVVGIWRLKSARVTFRHDHFETKVAPAVGWHSVLYSEVTQVEQKGKLLTLYYRKHNVVGTARPTRVKIGLNEMQDDERDGCIAAFRARLPARVFQSAR</sequence>
<keyword evidence="3" id="KW-1185">Reference proteome</keyword>
<evidence type="ECO:0000313" key="2">
    <source>
        <dbReference type="EMBL" id="SFI26459.1"/>
    </source>
</evidence>
<organism evidence="2 3">
    <name type="scientific">Paraburkholderia megapolitana</name>
    <dbReference type="NCBI Taxonomy" id="420953"/>
    <lineage>
        <taxon>Bacteria</taxon>
        <taxon>Pseudomonadati</taxon>
        <taxon>Pseudomonadota</taxon>
        <taxon>Betaproteobacteria</taxon>
        <taxon>Burkholderiales</taxon>
        <taxon>Burkholderiaceae</taxon>
        <taxon>Paraburkholderia</taxon>
    </lineage>
</organism>
<accession>A0A1I3GST7</accession>
<gene>
    <name evidence="2" type="ORF">SAMN05192543_102670</name>
</gene>
<evidence type="ECO:0008006" key="4">
    <source>
        <dbReference type="Google" id="ProtNLM"/>
    </source>
</evidence>
<evidence type="ECO:0000313" key="3">
    <source>
        <dbReference type="Proteomes" id="UP000199548"/>
    </source>
</evidence>
<protein>
    <recommendedName>
        <fullName evidence="4">DUF2244 domain-containing protein</fullName>
    </recommendedName>
</protein>
<keyword evidence="1" id="KW-0472">Membrane</keyword>
<dbReference type="OrthoDB" id="9256176at2"/>
<proteinExistence type="predicted"/>
<dbReference type="Proteomes" id="UP000199548">
    <property type="component" value="Unassembled WGS sequence"/>
</dbReference>
<evidence type="ECO:0000256" key="1">
    <source>
        <dbReference type="SAM" id="Phobius"/>
    </source>
</evidence>
<reference evidence="2 3" key="1">
    <citation type="submission" date="2016-10" db="EMBL/GenBank/DDBJ databases">
        <authorList>
            <person name="de Groot N.N."/>
        </authorList>
    </citation>
    <scope>NUCLEOTIDE SEQUENCE [LARGE SCALE GENOMIC DNA]</scope>
    <source>
        <strain evidence="2 3">LMG 23650</strain>
    </source>
</reference>
<dbReference type="AlphaFoldDB" id="A0A1I3GST7"/>
<dbReference type="RefSeq" id="WP_091010444.1">
    <property type="nucleotide sequence ID" value="NZ_CP041745.1"/>
</dbReference>
<name>A0A1I3GST7_9BURK</name>
<keyword evidence="1" id="KW-1133">Transmembrane helix</keyword>
<dbReference type="EMBL" id="FOQU01000002">
    <property type="protein sequence ID" value="SFI26459.1"/>
    <property type="molecule type" value="Genomic_DNA"/>
</dbReference>
<feature type="transmembrane region" description="Helical" evidence="1">
    <location>
        <begin position="21"/>
        <end position="40"/>
    </location>
</feature>
<keyword evidence="1" id="KW-0812">Transmembrane</keyword>
<feature type="transmembrane region" description="Helical" evidence="1">
    <location>
        <begin position="46"/>
        <end position="65"/>
    </location>
</feature>